<name>A0ABV8AHV4_9FLAO</name>
<sequence>MRHLLFFSFILSTSNCVSQTNTDVYLFNINTVDGVSEPLENLYVSNNEGYDNQPSFYDDNHIVFVSTRNNQTDIAIYNIAEKQLKFINDTPNGGEYSPQRIPNSKDISAVRLDNDGKQRLYRYDFETGKSSELIKDLVVAYYTWYDENIIVSAVIEDNNLNLYVSNLKTKTNTKYAENVGRSFHKIPNSNLMSFISKAEEKWAINSINPSNGDITPIMSTLGNAEDMCWLAGGHILIPRKNIIYKFTPKTNEAPSILANFEDNGLQNISRLSTSKNGTMLSVVSDESPETIVQKQLDAYNARDIDAFMATYTEDIKLYNFPNELRSEGQVPMRNRYESFFDNSPDLRCEIQKRIVIGNKVIDHELVTANGNSFKAVAIYEVENGLISKVTFIR</sequence>
<dbReference type="Gene3D" id="3.10.450.50">
    <property type="match status" value="1"/>
</dbReference>
<proteinExistence type="predicted"/>
<organism evidence="2 3">
    <name type="scientific">Winogradskyella maritima</name>
    <dbReference type="NCBI Taxonomy" id="1517766"/>
    <lineage>
        <taxon>Bacteria</taxon>
        <taxon>Pseudomonadati</taxon>
        <taxon>Bacteroidota</taxon>
        <taxon>Flavobacteriia</taxon>
        <taxon>Flavobacteriales</taxon>
        <taxon>Flavobacteriaceae</taxon>
        <taxon>Winogradskyella</taxon>
    </lineage>
</organism>
<dbReference type="Gene3D" id="2.120.10.30">
    <property type="entry name" value="TolB, C-terminal domain"/>
    <property type="match status" value="1"/>
</dbReference>
<evidence type="ECO:0000313" key="3">
    <source>
        <dbReference type="Proteomes" id="UP001595812"/>
    </source>
</evidence>
<dbReference type="EMBL" id="JBHSAT010000004">
    <property type="protein sequence ID" value="MFC3877357.1"/>
    <property type="molecule type" value="Genomic_DNA"/>
</dbReference>
<evidence type="ECO:0000313" key="2">
    <source>
        <dbReference type="EMBL" id="MFC3877357.1"/>
    </source>
</evidence>
<evidence type="ECO:0000259" key="1">
    <source>
        <dbReference type="Pfam" id="PF12680"/>
    </source>
</evidence>
<protein>
    <submittedName>
        <fullName evidence="2">Nuclear transport factor 2 family protein</fullName>
    </submittedName>
</protein>
<dbReference type="PANTHER" id="PTHR36842:SF1">
    <property type="entry name" value="PROTEIN TOLB"/>
    <property type="match status" value="1"/>
</dbReference>
<feature type="domain" description="SnoaL-like" evidence="1">
    <location>
        <begin position="292"/>
        <end position="387"/>
    </location>
</feature>
<gene>
    <name evidence="2" type="ORF">ACFOSX_08955</name>
</gene>
<dbReference type="InterPro" id="IPR011042">
    <property type="entry name" value="6-blade_b-propeller_TolB-like"/>
</dbReference>
<dbReference type="RefSeq" id="WP_386099488.1">
    <property type="nucleotide sequence ID" value="NZ_JBHSAT010000004.1"/>
</dbReference>
<comment type="caution">
    <text evidence="2">The sequence shown here is derived from an EMBL/GenBank/DDBJ whole genome shotgun (WGS) entry which is preliminary data.</text>
</comment>
<dbReference type="InterPro" id="IPR032710">
    <property type="entry name" value="NTF2-like_dom_sf"/>
</dbReference>
<dbReference type="InterPro" id="IPR037401">
    <property type="entry name" value="SnoaL-like"/>
</dbReference>
<dbReference type="SUPFAM" id="SSF69304">
    <property type="entry name" value="Tricorn protease N-terminal domain"/>
    <property type="match status" value="1"/>
</dbReference>
<keyword evidence="3" id="KW-1185">Reference proteome</keyword>
<accession>A0ABV8AHV4</accession>
<dbReference type="PANTHER" id="PTHR36842">
    <property type="entry name" value="PROTEIN TOLB HOMOLOG"/>
    <property type="match status" value="1"/>
</dbReference>
<reference evidence="3" key="1">
    <citation type="journal article" date="2019" name="Int. J. Syst. Evol. Microbiol.">
        <title>The Global Catalogue of Microorganisms (GCM) 10K type strain sequencing project: providing services to taxonomists for standard genome sequencing and annotation.</title>
        <authorList>
            <consortium name="The Broad Institute Genomics Platform"/>
            <consortium name="The Broad Institute Genome Sequencing Center for Infectious Disease"/>
            <person name="Wu L."/>
            <person name="Ma J."/>
        </authorList>
    </citation>
    <scope>NUCLEOTIDE SEQUENCE [LARGE SCALE GENOMIC DNA]</scope>
    <source>
        <strain evidence="3">CECT 8979</strain>
    </source>
</reference>
<dbReference type="Proteomes" id="UP001595812">
    <property type="component" value="Unassembled WGS sequence"/>
</dbReference>
<dbReference type="SUPFAM" id="SSF54427">
    <property type="entry name" value="NTF2-like"/>
    <property type="match status" value="1"/>
</dbReference>
<dbReference type="Pfam" id="PF12680">
    <property type="entry name" value="SnoaL_2"/>
    <property type="match status" value="1"/>
</dbReference>